<dbReference type="PANTHER" id="PTHR47738">
    <property type="entry name" value="PTS SYSTEM FRUCTOSE-LIKE EIIA COMPONENT-RELATED"/>
    <property type="match status" value="1"/>
</dbReference>
<evidence type="ECO:0000313" key="3">
    <source>
        <dbReference type="Proteomes" id="UP001225134"/>
    </source>
</evidence>
<reference evidence="2 3" key="1">
    <citation type="submission" date="2023-06" db="EMBL/GenBank/DDBJ databases">
        <title>Antibody response to the Sneathia vaginalis cytopathogenic toxin A during pregnancy.</title>
        <authorList>
            <person name="Mccoy Z.T."/>
            <person name="Serrano M.G."/>
            <person name="Spaine K."/>
            <person name="Edwards D.J."/>
            <person name="Buck G.A."/>
            <person name="Jefferson K."/>
        </authorList>
    </citation>
    <scope>NUCLEOTIDE SEQUENCE [LARGE SCALE GENOMIC DNA]</scope>
    <source>
        <strain evidence="2 3">CCUG 42621</strain>
    </source>
</reference>
<dbReference type="Gene3D" id="3.40.930.10">
    <property type="entry name" value="Mannitol-specific EII, Chain A"/>
    <property type="match status" value="1"/>
</dbReference>
<gene>
    <name evidence="2" type="ORF">QQA45_06880</name>
</gene>
<dbReference type="InterPro" id="IPR051541">
    <property type="entry name" value="PTS_SugarTrans_NitroReg"/>
</dbReference>
<dbReference type="SUPFAM" id="SSF55804">
    <property type="entry name" value="Phoshotransferase/anion transport protein"/>
    <property type="match status" value="1"/>
</dbReference>
<sequence>MLKNVLLPETILLDVDAKDKIDLFNKITALAKELDIISDENKVIEEFYAKEQSSETYLGTDCAIPHARSNKVLKNTIFFVRVKKAIRWSDEDNAKFIFAILAKEADVDLHIDMLMAVSKKVLDNDFLNLIKVSNDKNEILNAFNK</sequence>
<accession>A0ABT7HM12</accession>
<dbReference type="PROSITE" id="PS51094">
    <property type="entry name" value="PTS_EIIA_TYPE_2"/>
    <property type="match status" value="1"/>
</dbReference>
<protein>
    <submittedName>
        <fullName evidence="2">PTS sugar transporter subunit IIA</fullName>
    </submittedName>
</protein>
<evidence type="ECO:0000259" key="1">
    <source>
        <dbReference type="PROSITE" id="PS51094"/>
    </source>
</evidence>
<feature type="domain" description="PTS EIIA type-2" evidence="1">
    <location>
        <begin position="4"/>
        <end position="145"/>
    </location>
</feature>
<dbReference type="Proteomes" id="UP001225134">
    <property type="component" value="Unassembled WGS sequence"/>
</dbReference>
<evidence type="ECO:0000313" key="2">
    <source>
        <dbReference type="EMBL" id="MDK9581202.1"/>
    </source>
</evidence>
<keyword evidence="2" id="KW-0813">Transport</keyword>
<organism evidence="2 3">
    <name type="scientific">Sneathia sanguinegens</name>
    <dbReference type="NCBI Taxonomy" id="40543"/>
    <lineage>
        <taxon>Bacteria</taxon>
        <taxon>Fusobacteriati</taxon>
        <taxon>Fusobacteriota</taxon>
        <taxon>Fusobacteriia</taxon>
        <taxon>Fusobacteriales</taxon>
        <taxon>Leptotrichiaceae</taxon>
        <taxon>Sneathia</taxon>
    </lineage>
</organism>
<dbReference type="Pfam" id="PF00359">
    <property type="entry name" value="PTS_EIIA_2"/>
    <property type="match status" value="1"/>
</dbReference>
<dbReference type="InterPro" id="IPR016152">
    <property type="entry name" value="PTrfase/Anion_transptr"/>
</dbReference>
<dbReference type="RefSeq" id="WP_285153599.1">
    <property type="nucleotide sequence ID" value="NZ_JASSPP010000014.1"/>
</dbReference>
<name>A0ABT7HM12_9FUSO</name>
<dbReference type="PANTHER" id="PTHR47738:SF2">
    <property type="entry name" value="PTS SYSTEM FRUCTOSE-LIKE EIIA COMPONENT"/>
    <property type="match status" value="1"/>
</dbReference>
<proteinExistence type="predicted"/>
<keyword evidence="2" id="KW-0762">Sugar transport</keyword>
<dbReference type="EMBL" id="JASSPP010000014">
    <property type="protein sequence ID" value="MDK9581202.1"/>
    <property type="molecule type" value="Genomic_DNA"/>
</dbReference>
<dbReference type="InterPro" id="IPR002178">
    <property type="entry name" value="PTS_EIIA_type-2_dom"/>
</dbReference>
<comment type="caution">
    <text evidence="2">The sequence shown here is derived from an EMBL/GenBank/DDBJ whole genome shotgun (WGS) entry which is preliminary data.</text>
</comment>
<dbReference type="CDD" id="cd00211">
    <property type="entry name" value="PTS_IIA_fru"/>
    <property type="match status" value="1"/>
</dbReference>
<keyword evidence="3" id="KW-1185">Reference proteome</keyword>